<evidence type="ECO:0000313" key="3">
    <source>
        <dbReference type="EMBL" id="NAW66842.1"/>
    </source>
</evidence>
<evidence type="ECO:0000313" key="4">
    <source>
        <dbReference type="Proteomes" id="UP000465712"/>
    </source>
</evidence>
<dbReference type="GO" id="GO:0030420">
    <property type="term" value="P:establishment of competence for transformation"/>
    <property type="evidence" value="ECO:0007669"/>
    <property type="project" value="InterPro"/>
</dbReference>
<feature type="domain" description="TfoX N-terminal" evidence="1">
    <location>
        <begin position="11"/>
        <end position="100"/>
    </location>
</feature>
<gene>
    <name evidence="3" type="ORF">CAG72_16720</name>
</gene>
<evidence type="ECO:0000259" key="1">
    <source>
        <dbReference type="Pfam" id="PF04993"/>
    </source>
</evidence>
<dbReference type="PANTHER" id="PTHR36121">
    <property type="entry name" value="PROTEIN SXY"/>
    <property type="match status" value="1"/>
</dbReference>
<dbReference type="AlphaFoldDB" id="A0A7X4WPL1"/>
<dbReference type="InterPro" id="IPR047525">
    <property type="entry name" value="TfoX-like"/>
</dbReference>
<name>A0A7X4WPL1_9GAMM</name>
<dbReference type="Gene3D" id="3.30.1460.30">
    <property type="entry name" value="YgaC/TfoX-N like chaperone"/>
    <property type="match status" value="1"/>
</dbReference>
<protein>
    <submittedName>
        <fullName evidence="3">DNA transformation protein</fullName>
    </submittedName>
</protein>
<dbReference type="PIRSF" id="PIRSF028788">
    <property type="entry name" value="TfoX_Sxy"/>
    <property type="match status" value="1"/>
</dbReference>
<dbReference type="Proteomes" id="UP000465712">
    <property type="component" value="Unassembled WGS sequence"/>
</dbReference>
<dbReference type="SUPFAM" id="SSF159894">
    <property type="entry name" value="YgaC/TfoX-N like"/>
    <property type="match status" value="1"/>
</dbReference>
<proteinExistence type="predicted"/>
<feature type="domain" description="TfoX C-terminal" evidence="2">
    <location>
        <begin position="114"/>
        <end position="194"/>
    </location>
</feature>
<sequence>MSITKETFINYLDTFVPNEQRSMFGGTGIFVQGAMYALLSNEKLYIRGGEMLDQQLLELGCHKFKHVKRSTVAVVNYYDISPLYSSRLSLCNELIESSIAIALQEKTVRGASRNKRLRDLPNLRLTLERMMKKSGIDDVEAFHQMGAVDAYLQVKQAQGKNVDQKLLWMFAGAIEGCHWTLLNESHKNVLLQQLEQKKQHYKPPRGVEQQPCDLI</sequence>
<dbReference type="Pfam" id="PF04994">
    <property type="entry name" value="TfoX_C"/>
    <property type="match status" value="1"/>
</dbReference>
<dbReference type="InterPro" id="IPR026256">
    <property type="entry name" value="TfoX-like_gammaprotbact"/>
</dbReference>
<dbReference type="Pfam" id="PF04993">
    <property type="entry name" value="TfoX_N"/>
    <property type="match status" value="1"/>
</dbReference>
<comment type="caution">
    <text evidence="3">The sequence shown here is derived from an EMBL/GenBank/DDBJ whole genome shotgun (WGS) entry which is preliminary data.</text>
</comment>
<dbReference type="OrthoDB" id="4225809at2"/>
<organism evidence="3 4">
    <name type="scientific">Photobacterium halotolerans</name>
    <dbReference type="NCBI Taxonomy" id="265726"/>
    <lineage>
        <taxon>Bacteria</taxon>
        <taxon>Pseudomonadati</taxon>
        <taxon>Pseudomonadota</taxon>
        <taxon>Gammaproteobacteria</taxon>
        <taxon>Vibrionales</taxon>
        <taxon>Vibrionaceae</taxon>
        <taxon>Photobacterium</taxon>
    </lineage>
</organism>
<evidence type="ECO:0000259" key="2">
    <source>
        <dbReference type="Pfam" id="PF04994"/>
    </source>
</evidence>
<dbReference type="RefSeq" id="WP_161446330.1">
    <property type="nucleotide sequence ID" value="NZ_WXWU01000050.1"/>
</dbReference>
<accession>A0A7X4WPL1</accession>
<dbReference type="InterPro" id="IPR007076">
    <property type="entry name" value="TfoX_N"/>
</dbReference>
<dbReference type="InterPro" id="IPR007077">
    <property type="entry name" value="TfoX_C"/>
</dbReference>
<reference evidence="3 4" key="1">
    <citation type="submission" date="2017-05" db="EMBL/GenBank/DDBJ databases">
        <title>High clonality and local adaptation shapes Vibrionaceae linages within an endangered oasis.</title>
        <authorList>
            <person name="Vazquez-Rosas-Landa M."/>
        </authorList>
    </citation>
    <scope>NUCLEOTIDE SEQUENCE [LARGE SCALE GENOMIC DNA]</scope>
    <source>
        <strain evidence="3 4">P46_P4S1P180</strain>
    </source>
</reference>
<dbReference type="PANTHER" id="PTHR36121:SF1">
    <property type="entry name" value="PROTEIN SXY"/>
    <property type="match status" value="1"/>
</dbReference>
<dbReference type="Gene3D" id="1.10.150.20">
    <property type="entry name" value="5' to 3' exonuclease, C-terminal subdomain"/>
    <property type="match status" value="1"/>
</dbReference>
<dbReference type="EMBL" id="WXWW01000241">
    <property type="protein sequence ID" value="NAW66842.1"/>
    <property type="molecule type" value="Genomic_DNA"/>
</dbReference>